<feature type="compositionally biased region" description="Acidic residues" evidence="1">
    <location>
        <begin position="126"/>
        <end position="140"/>
    </location>
</feature>
<comment type="caution">
    <text evidence="3">The sequence shown here is derived from an EMBL/GenBank/DDBJ whole genome shotgun (WGS) entry which is preliminary data.</text>
</comment>
<proteinExistence type="predicted"/>
<accession>J9DAE1</accession>
<evidence type="ECO:0000256" key="1">
    <source>
        <dbReference type="SAM" id="MobiDB-lite"/>
    </source>
</evidence>
<keyword evidence="2" id="KW-0812">Transmembrane</keyword>
<keyword evidence="4" id="KW-1185">Reference proteome</keyword>
<evidence type="ECO:0000313" key="4">
    <source>
        <dbReference type="Proteomes" id="UP000003163"/>
    </source>
</evidence>
<name>J9DAE1_EDHAE</name>
<feature type="transmembrane region" description="Helical" evidence="2">
    <location>
        <begin position="76"/>
        <end position="96"/>
    </location>
</feature>
<protein>
    <submittedName>
        <fullName evidence="3">Uncharacterized protein</fullName>
    </submittedName>
</protein>
<evidence type="ECO:0000313" key="3">
    <source>
        <dbReference type="EMBL" id="EJW04474.1"/>
    </source>
</evidence>
<dbReference type="VEuPathDB" id="MicrosporidiaDB:EDEG_01344"/>
<dbReference type="InParanoid" id="J9DAE1"/>
<dbReference type="AlphaFoldDB" id="J9DAE1"/>
<dbReference type="Proteomes" id="UP000003163">
    <property type="component" value="Unassembled WGS sequence"/>
</dbReference>
<reference evidence="3 4" key="1">
    <citation type="submission" date="2011-08" db="EMBL/GenBank/DDBJ databases">
        <authorList>
            <person name="Liu Z.J."/>
            <person name="Shi F.L."/>
            <person name="Lu J.Q."/>
            <person name="Li M."/>
            <person name="Wang Z.L."/>
        </authorList>
    </citation>
    <scope>NUCLEOTIDE SEQUENCE [LARGE SCALE GENOMIC DNA]</scope>
    <source>
        <strain evidence="3 4">USNM 41457</strain>
    </source>
</reference>
<feature type="compositionally biased region" description="Basic and acidic residues" evidence="1">
    <location>
        <begin position="141"/>
        <end position="151"/>
    </location>
</feature>
<reference evidence="4" key="2">
    <citation type="submission" date="2015-07" db="EMBL/GenBank/DDBJ databases">
        <title>Contrasting host-pathogen interactions and genome evolution in two generalist and specialist microsporidian pathogens of mosquitoes.</title>
        <authorList>
            <consortium name="The Broad Institute Genomics Platform"/>
            <consortium name="The Broad Institute Genome Sequencing Center for Infectious Disease"/>
            <person name="Cuomo C.A."/>
            <person name="Sanscrainte N.D."/>
            <person name="Goldberg J.M."/>
            <person name="Heiman D."/>
            <person name="Young S."/>
            <person name="Zeng Q."/>
            <person name="Becnel J.J."/>
            <person name="Birren B.W."/>
        </authorList>
    </citation>
    <scope>NUCLEOTIDE SEQUENCE [LARGE SCALE GENOMIC DNA]</scope>
    <source>
        <strain evidence="4">USNM 41457</strain>
    </source>
</reference>
<feature type="transmembrane region" description="Helical" evidence="2">
    <location>
        <begin position="50"/>
        <end position="70"/>
    </location>
</feature>
<dbReference type="EMBL" id="AFBI03000018">
    <property type="protein sequence ID" value="EJW04474.1"/>
    <property type="molecule type" value="Genomic_DNA"/>
</dbReference>
<sequence>MSFANIRKPKIVISAIIICDSLLFFLKHRFVIYIIGSILCIIFRKGKQKILVFSIHTTYFMMFTVILAKIQNSKYVYILGIGSNVISNNFVATHIFKKKKIKINSDGKKINGFCKDEYEISSELDDEEEDCDEEQMDDDEIRTSSKDKGKTEYNFIDNSSENNGEKETNVEERKHDTSKYKKKLKDSIEKVIF</sequence>
<organism evidence="3 4">
    <name type="scientific">Edhazardia aedis (strain USNM 41457)</name>
    <name type="common">Microsporidian parasite</name>
    <dbReference type="NCBI Taxonomy" id="1003232"/>
    <lineage>
        <taxon>Eukaryota</taxon>
        <taxon>Fungi</taxon>
        <taxon>Fungi incertae sedis</taxon>
        <taxon>Microsporidia</taxon>
        <taxon>Edhazardia</taxon>
    </lineage>
</organism>
<keyword evidence="2" id="KW-1133">Transmembrane helix</keyword>
<dbReference type="HOGENOM" id="CLU_1408736_0_0_1"/>
<keyword evidence="2" id="KW-0472">Membrane</keyword>
<feature type="compositionally biased region" description="Basic and acidic residues" evidence="1">
    <location>
        <begin position="163"/>
        <end position="179"/>
    </location>
</feature>
<gene>
    <name evidence="3" type="ORF">EDEG_01344</name>
</gene>
<feature type="transmembrane region" description="Helical" evidence="2">
    <location>
        <begin position="12"/>
        <end position="43"/>
    </location>
</feature>
<feature type="region of interest" description="Disordered" evidence="1">
    <location>
        <begin position="126"/>
        <end position="179"/>
    </location>
</feature>
<evidence type="ECO:0000256" key="2">
    <source>
        <dbReference type="SAM" id="Phobius"/>
    </source>
</evidence>